<dbReference type="GO" id="GO:0000978">
    <property type="term" value="F:RNA polymerase II cis-regulatory region sequence-specific DNA binding"/>
    <property type="evidence" value="ECO:0007669"/>
    <property type="project" value="TreeGrafter"/>
</dbReference>
<organism evidence="6 7">
    <name type="scientific">Paragonimus westermani</name>
    <dbReference type="NCBI Taxonomy" id="34504"/>
    <lineage>
        <taxon>Eukaryota</taxon>
        <taxon>Metazoa</taxon>
        <taxon>Spiralia</taxon>
        <taxon>Lophotrochozoa</taxon>
        <taxon>Platyhelminthes</taxon>
        <taxon>Trematoda</taxon>
        <taxon>Digenea</taxon>
        <taxon>Plagiorchiida</taxon>
        <taxon>Troglotremata</taxon>
        <taxon>Troglotrematidae</taxon>
        <taxon>Paragonimus</taxon>
    </lineage>
</organism>
<accession>A0A8T0DNW2</accession>
<evidence type="ECO:0000256" key="3">
    <source>
        <dbReference type="ARBA" id="ARBA00023163"/>
    </source>
</evidence>
<dbReference type="OrthoDB" id="6253550at2759"/>
<dbReference type="GO" id="GO:0000981">
    <property type="term" value="F:DNA-binding transcription factor activity, RNA polymerase II-specific"/>
    <property type="evidence" value="ECO:0007669"/>
    <property type="project" value="TreeGrafter"/>
</dbReference>
<name>A0A8T0DNW2_9TREM</name>
<dbReference type="AlphaFoldDB" id="A0A8T0DNW2"/>
<dbReference type="InterPro" id="IPR024874">
    <property type="entry name" value="Transcription_factor_Maf_fam"/>
</dbReference>
<evidence type="ECO:0000259" key="5">
    <source>
        <dbReference type="Pfam" id="PF03131"/>
    </source>
</evidence>
<evidence type="ECO:0000256" key="4">
    <source>
        <dbReference type="SAM" id="Coils"/>
    </source>
</evidence>
<comment type="caution">
    <text evidence="6">The sequence shown here is derived from an EMBL/GenBank/DDBJ whole genome shotgun (WGS) entry which is preliminary data.</text>
</comment>
<reference evidence="6 7" key="1">
    <citation type="submission" date="2019-07" db="EMBL/GenBank/DDBJ databases">
        <title>Annotation for the trematode Paragonimus westermani.</title>
        <authorList>
            <person name="Choi Y.-J."/>
        </authorList>
    </citation>
    <scope>NUCLEOTIDE SEQUENCE [LARGE SCALE GENOMIC DNA]</scope>
    <source>
        <strain evidence="6">180907_Pwestermani</strain>
    </source>
</reference>
<dbReference type="PANTHER" id="PTHR10129:SF48">
    <property type="entry name" value="MAF-S, ISOFORM B"/>
    <property type="match status" value="1"/>
</dbReference>
<dbReference type="EMBL" id="JTDF01002250">
    <property type="protein sequence ID" value="KAF8569026.1"/>
    <property type="molecule type" value="Genomic_DNA"/>
</dbReference>
<keyword evidence="1" id="KW-0805">Transcription regulation</keyword>
<proteinExistence type="predicted"/>
<feature type="coiled-coil region" evidence="4">
    <location>
        <begin position="80"/>
        <end position="110"/>
    </location>
</feature>
<evidence type="ECO:0000313" key="7">
    <source>
        <dbReference type="Proteomes" id="UP000699462"/>
    </source>
</evidence>
<evidence type="ECO:0000256" key="1">
    <source>
        <dbReference type="ARBA" id="ARBA00023015"/>
    </source>
</evidence>
<gene>
    <name evidence="6" type="ORF">P879_01985</name>
</gene>
<dbReference type="Pfam" id="PF03131">
    <property type="entry name" value="bZIP_Maf"/>
    <property type="match status" value="1"/>
</dbReference>
<keyword evidence="7" id="KW-1185">Reference proteome</keyword>
<dbReference type="Proteomes" id="UP000699462">
    <property type="component" value="Unassembled WGS sequence"/>
</dbReference>
<protein>
    <recommendedName>
        <fullName evidence="5">Basic leucine zipper domain-containing protein</fullName>
    </recommendedName>
</protein>
<keyword evidence="3" id="KW-0804">Transcription</keyword>
<dbReference type="GO" id="GO:0005634">
    <property type="term" value="C:nucleus"/>
    <property type="evidence" value="ECO:0007669"/>
    <property type="project" value="TreeGrafter"/>
</dbReference>
<dbReference type="InterPro" id="IPR008917">
    <property type="entry name" value="TF_DNA-bd_sf"/>
</dbReference>
<evidence type="ECO:0000313" key="6">
    <source>
        <dbReference type="EMBL" id="KAF8569026.1"/>
    </source>
</evidence>
<dbReference type="Gene3D" id="1.20.5.170">
    <property type="match status" value="1"/>
</dbReference>
<sequence>MSLCKKYHRAKNPSMILLLYVVPIFFLADPTMDLTITDDELVSMSTSDLRSMLQKHLVTTEEHRQLRNRRRRLQNRKYARKCALKKLTEVENLVTEVKEETVELQTLRRQLSRISLATRRIQHQETILANFCHQLQSTSDQKHTSVPISSVRMLFANGQPAGIAQPVRLSAPPVATSSPACRIPRDNSPESTSTNNPHWVSLQAKLNSMPMQLAAGPGMPSSTSSFYSAWPPTTATQLDPRLPLHLVRPVGCGLATYGHGMPEF</sequence>
<keyword evidence="2" id="KW-0238">DNA-binding</keyword>
<evidence type="ECO:0000256" key="2">
    <source>
        <dbReference type="ARBA" id="ARBA00023125"/>
    </source>
</evidence>
<feature type="domain" description="Basic leucine zipper" evidence="5">
    <location>
        <begin position="37"/>
        <end position="125"/>
    </location>
</feature>
<dbReference type="InterPro" id="IPR004826">
    <property type="entry name" value="bZIP_Maf"/>
</dbReference>
<dbReference type="SUPFAM" id="SSF47454">
    <property type="entry name" value="A DNA-binding domain in eukaryotic transcription factors"/>
    <property type="match status" value="1"/>
</dbReference>
<keyword evidence="4" id="KW-0175">Coiled coil</keyword>
<dbReference type="PANTHER" id="PTHR10129">
    <property type="entry name" value="TRANSCRIPTION FACTOR MAF"/>
    <property type="match status" value="1"/>
</dbReference>